<dbReference type="Pfam" id="PF24931">
    <property type="entry name" value="ACT_ACR9_3rd"/>
    <property type="match status" value="1"/>
</dbReference>
<feature type="domain" description="ACT" evidence="7">
    <location>
        <begin position="693"/>
        <end position="766"/>
    </location>
</feature>
<dbReference type="InterPro" id="IPR003607">
    <property type="entry name" value="HD/PDEase_dom"/>
</dbReference>
<dbReference type="EMBL" id="UINC01002231">
    <property type="protein sequence ID" value="SUZ94403.1"/>
    <property type="molecule type" value="Genomic_DNA"/>
</dbReference>
<dbReference type="CDD" id="cd05401">
    <property type="entry name" value="NT_GlnE_GlnD_like"/>
    <property type="match status" value="1"/>
</dbReference>
<dbReference type="SUPFAM" id="SSF81301">
    <property type="entry name" value="Nucleotidyltransferase"/>
    <property type="match status" value="1"/>
</dbReference>
<dbReference type="Gene3D" id="3.30.70.260">
    <property type="match status" value="1"/>
</dbReference>
<dbReference type="PROSITE" id="PS51831">
    <property type="entry name" value="HD"/>
    <property type="match status" value="1"/>
</dbReference>
<dbReference type="CDD" id="cd04899">
    <property type="entry name" value="ACT_ACR-UUR-like_2"/>
    <property type="match status" value="1"/>
</dbReference>
<evidence type="ECO:0000313" key="9">
    <source>
        <dbReference type="EMBL" id="SUZ94403.1"/>
    </source>
</evidence>
<dbReference type="HAMAP" id="MF_00277">
    <property type="entry name" value="PII_uridylyl_transf"/>
    <property type="match status" value="1"/>
</dbReference>
<organism evidence="9">
    <name type="scientific">marine metagenome</name>
    <dbReference type="NCBI Taxonomy" id="408172"/>
    <lineage>
        <taxon>unclassified sequences</taxon>
        <taxon>metagenomes</taxon>
        <taxon>ecological metagenomes</taxon>
    </lineage>
</organism>
<dbReference type="SUPFAM" id="SSF55021">
    <property type="entry name" value="ACT-like"/>
    <property type="match status" value="2"/>
</dbReference>
<dbReference type="GO" id="GO:0016787">
    <property type="term" value="F:hydrolase activity"/>
    <property type="evidence" value="ECO:0007669"/>
    <property type="project" value="UniProtKB-KW"/>
</dbReference>
<dbReference type="Gene3D" id="1.10.3090.10">
    <property type="entry name" value="cca-adding enzyme, domain 2"/>
    <property type="match status" value="1"/>
</dbReference>
<accession>A0A381RZR3</accession>
<evidence type="ECO:0000256" key="4">
    <source>
        <dbReference type="ARBA" id="ARBA00022801"/>
    </source>
</evidence>
<feature type="domain" description="ACT" evidence="7">
    <location>
        <begin position="585"/>
        <end position="665"/>
    </location>
</feature>
<keyword evidence="6" id="KW-0511">Multifunctional enzyme</keyword>
<evidence type="ECO:0000256" key="6">
    <source>
        <dbReference type="ARBA" id="ARBA00023268"/>
    </source>
</evidence>
<keyword evidence="5" id="KW-0460">Magnesium</keyword>
<keyword evidence="1" id="KW-0808">Transferase</keyword>
<keyword evidence="2" id="KW-0548">Nucleotidyltransferase</keyword>
<feature type="non-terminal residue" evidence="9">
    <location>
        <position position="1"/>
    </location>
</feature>
<dbReference type="SUPFAM" id="SSF81593">
    <property type="entry name" value="Nucleotidyltransferase substrate binding subunit/domain"/>
    <property type="match status" value="1"/>
</dbReference>
<evidence type="ECO:0000256" key="2">
    <source>
        <dbReference type="ARBA" id="ARBA00022695"/>
    </source>
</evidence>
<dbReference type="InterPro" id="IPR013546">
    <property type="entry name" value="PII_UdlTrfase/GS_AdlTrfase"/>
</dbReference>
<proteinExistence type="inferred from homology"/>
<dbReference type="Pfam" id="PF08335">
    <property type="entry name" value="GlnD_UR_UTase"/>
    <property type="match status" value="1"/>
</dbReference>
<dbReference type="InterPro" id="IPR045865">
    <property type="entry name" value="ACT-like_dom_sf"/>
</dbReference>
<dbReference type="PANTHER" id="PTHR47320:SF1">
    <property type="entry name" value="BIFUNCTIONAL URIDYLYLTRANSFERASE_URIDYLYL-REMOVING ENZYME"/>
    <property type="match status" value="1"/>
</dbReference>
<protein>
    <recommendedName>
        <fullName evidence="10">ACT domain-containing protein</fullName>
    </recommendedName>
</protein>
<dbReference type="AlphaFoldDB" id="A0A381RZR3"/>
<dbReference type="InterPro" id="IPR006674">
    <property type="entry name" value="HD_domain"/>
</dbReference>
<dbReference type="CDD" id="cd00077">
    <property type="entry name" value="HDc"/>
    <property type="match status" value="1"/>
</dbReference>
<reference evidence="9" key="1">
    <citation type="submission" date="2018-05" db="EMBL/GenBank/DDBJ databases">
        <authorList>
            <person name="Lanie J.A."/>
            <person name="Ng W.-L."/>
            <person name="Kazmierczak K.M."/>
            <person name="Andrzejewski T.M."/>
            <person name="Davidsen T.M."/>
            <person name="Wayne K.J."/>
            <person name="Tettelin H."/>
            <person name="Glass J.I."/>
            <person name="Rusch D."/>
            <person name="Podicherti R."/>
            <person name="Tsui H.-C.T."/>
            <person name="Winkler M.E."/>
        </authorList>
    </citation>
    <scope>NUCLEOTIDE SEQUENCE</scope>
</reference>
<evidence type="ECO:0000256" key="3">
    <source>
        <dbReference type="ARBA" id="ARBA00022737"/>
    </source>
</evidence>
<dbReference type="PIRSF" id="PIRSF006288">
    <property type="entry name" value="PII_uridyltransf"/>
    <property type="match status" value="1"/>
</dbReference>
<dbReference type="PROSITE" id="PS51671">
    <property type="entry name" value="ACT"/>
    <property type="match status" value="2"/>
</dbReference>
<dbReference type="InterPro" id="IPR002912">
    <property type="entry name" value="ACT_dom"/>
</dbReference>
<dbReference type="SMART" id="SM00471">
    <property type="entry name" value="HDc"/>
    <property type="match status" value="1"/>
</dbReference>
<keyword evidence="4" id="KW-0378">Hydrolase</keyword>
<evidence type="ECO:0000259" key="8">
    <source>
        <dbReference type="PROSITE" id="PS51831"/>
    </source>
</evidence>
<name>A0A381RZR3_9ZZZZ</name>
<sequence length="766" mass="82748">VGQLDVSDLLADRQLRGPEFCEALTERIDGFLAGVFAAAEAPEGTALVAVGGYGRREQCPGSDVDVVLVHRPDTDVREAAQRIWYPLWDAGLKLGHQVGTVAQLLEVATDSLETATSLLAARPVAGDGELAERLASAALQQWVSRSKHHLDRMKASVAERHARFGEVAFLLEPDLKEARGGLRDVHNLLWVEQATVPILREAESAGLAAASEVLLAVRVELHRLTGQRSDQLLLELQDDVADALGLADSDVLMAEVSSAGRTIAWTGEGAARRTRRAARRRGPLRVLTGSRHREVAPALVLDDGRLELTLEADLADPLLVLRCAVVAARHDAYLQRGSLERLADHSRPLSIPWPAEARDLFVELLACGPAAVPVIEDLDHVGLFVLLVPEWEPCRSRPQRNAYHRFTVDRHLMEAAAEASRLVDRVDRPDLLLVGALLHDIGKGYPGDHTEVGVDLMRTIGSRMGFSGADTDLLVAMVEHHLLLPDVATRRDLDDDGTIRSVADALGSIRLLELLGALTEADSIATGPSAWSSWKGDLVHELVDRTRHVLSGGDVGEVLGGSFPDAGQRVLLDEGGFVVRGEGSTLTVVADDRPGTFSKVAGVLSLNGADVQDAAAHSENGRALSVFRVGQVLGGTPDWGRIEDQIRRALSGRLALAARLGDRSRTYRPIRMAARPARPRVTVDNETSATATVLEVTCPDGVGVLYRITRAFAELDLDIVRARVQTLGSDVVDAFYVRDSSGSKITDAEHLAEIELSVLRWVAVDF</sequence>
<dbReference type="CDD" id="cd04900">
    <property type="entry name" value="ACT_UUR-like_1"/>
    <property type="match status" value="1"/>
</dbReference>
<dbReference type="InterPro" id="IPR043519">
    <property type="entry name" value="NT_sf"/>
</dbReference>
<evidence type="ECO:0008006" key="10">
    <source>
        <dbReference type="Google" id="ProtNLM"/>
    </source>
</evidence>
<dbReference type="PANTHER" id="PTHR47320">
    <property type="entry name" value="BIFUNCTIONAL URIDYLYLTRANSFERASE/URIDYLYL-REMOVING ENZYME"/>
    <property type="match status" value="1"/>
</dbReference>
<dbReference type="InterPro" id="IPR010043">
    <property type="entry name" value="UTase/UR"/>
</dbReference>
<dbReference type="Pfam" id="PF01966">
    <property type="entry name" value="HD"/>
    <property type="match status" value="1"/>
</dbReference>
<dbReference type="GO" id="GO:0008773">
    <property type="term" value="F:[protein-PII] uridylyltransferase activity"/>
    <property type="evidence" value="ECO:0007669"/>
    <property type="project" value="InterPro"/>
</dbReference>
<evidence type="ECO:0000259" key="7">
    <source>
        <dbReference type="PROSITE" id="PS51671"/>
    </source>
</evidence>
<feature type="domain" description="HD" evidence="8">
    <location>
        <begin position="408"/>
        <end position="509"/>
    </location>
</feature>
<gene>
    <name evidence="9" type="ORF">METZ01_LOCUS47257</name>
</gene>
<evidence type="ECO:0000256" key="1">
    <source>
        <dbReference type="ARBA" id="ARBA00022679"/>
    </source>
</evidence>
<dbReference type="SUPFAM" id="SSF109604">
    <property type="entry name" value="HD-domain/PDEase-like"/>
    <property type="match status" value="1"/>
</dbReference>
<keyword evidence="3" id="KW-0677">Repeat</keyword>
<evidence type="ECO:0000256" key="5">
    <source>
        <dbReference type="ARBA" id="ARBA00022842"/>
    </source>
</evidence>
<dbReference type="NCBIfam" id="NF002895">
    <property type="entry name" value="PRK03381.1"/>
    <property type="match status" value="1"/>
</dbReference>